<dbReference type="SUPFAM" id="SSF53850">
    <property type="entry name" value="Periplasmic binding protein-like II"/>
    <property type="match status" value="1"/>
</dbReference>
<dbReference type="InterPro" id="IPR006059">
    <property type="entry name" value="SBP"/>
</dbReference>
<dbReference type="GO" id="GO:0055052">
    <property type="term" value="C:ATP-binding cassette (ABC) transporter complex, substrate-binding subunit-containing"/>
    <property type="evidence" value="ECO:0007669"/>
    <property type="project" value="TreeGrafter"/>
</dbReference>
<dbReference type="PANTHER" id="PTHR30061">
    <property type="entry name" value="MALTOSE-BINDING PERIPLASMIC PROTEIN"/>
    <property type="match status" value="1"/>
</dbReference>
<feature type="signal peptide" evidence="5">
    <location>
        <begin position="1"/>
        <end position="27"/>
    </location>
</feature>
<dbReference type="Proteomes" id="UP000198723">
    <property type="component" value="Unassembled WGS sequence"/>
</dbReference>
<reference evidence="6 7" key="1">
    <citation type="submission" date="2016-08" db="EMBL/GenBank/DDBJ databases">
        <authorList>
            <person name="Seilhamer J.J."/>
        </authorList>
    </citation>
    <scope>NUCLEOTIDE SEQUENCE [LARGE SCALE GENOMIC DNA]</scope>
    <source>
        <strain evidence="6 7">HBR26</strain>
    </source>
</reference>
<name>A0A1C3Y478_9HYPH</name>
<proteinExistence type="inferred from homology"/>
<protein>
    <submittedName>
        <fullName evidence="6">Carbohydrate ABC transporter substrate-binding protein, CUT1 family</fullName>
    </submittedName>
</protein>
<comment type="similarity">
    <text evidence="1">Belongs to the bacterial solute-binding protein 1 family.</text>
</comment>
<accession>A0A1C3Y478</accession>
<dbReference type="GO" id="GO:0015768">
    <property type="term" value="P:maltose transport"/>
    <property type="evidence" value="ECO:0007669"/>
    <property type="project" value="TreeGrafter"/>
</dbReference>
<keyword evidence="2" id="KW-0813">Transport</keyword>
<gene>
    <name evidence="6" type="ORF">GA0061105_106325</name>
</gene>
<dbReference type="EMBL" id="FMAJ01000006">
    <property type="protein sequence ID" value="SCB59278.1"/>
    <property type="molecule type" value="Genomic_DNA"/>
</dbReference>
<evidence type="ECO:0000313" key="7">
    <source>
        <dbReference type="Proteomes" id="UP000198723"/>
    </source>
</evidence>
<dbReference type="AlphaFoldDB" id="A0A1C3Y478"/>
<evidence type="ECO:0000313" key="6">
    <source>
        <dbReference type="EMBL" id="SCB59278.1"/>
    </source>
</evidence>
<keyword evidence="3 5" id="KW-0732">Signal</keyword>
<dbReference type="Pfam" id="PF01547">
    <property type="entry name" value="SBP_bac_1"/>
    <property type="match status" value="1"/>
</dbReference>
<evidence type="ECO:0000256" key="5">
    <source>
        <dbReference type="SAM" id="SignalP"/>
    </source>
</evidence>
<organism evidence="6 7">
    <name type="scientific">Rhizobium aethiopicum</name>
    <dbReference type="NCBI Taxonomy" id="1138170"/>
    <lineage>
        <taxon>Bacteria</taxon>
        <taxon>Pseudomonadati</taxon>
        <taxon>Pseudomonadota</taxon>
        <taxon>Alphaproteobacteria</taxon>
        <taxon>Hyphomicrobiales</taxon>
        <taxon>Rhizobiaceae</taxon>
        <taxon>Rhizobium/Agrobacterium group</taxon>
        <taxon>Rhizobium</taxon>
    </lineage>
</organism>
<dbReference type="GO" id="GO:1901982">
    <property type="term" value="F:maltose binding"/>
    <property type="evidence" value="ECO:0007669"/>
    <property type="project" value="TreeGrafter"/>
</dbReference>
<sequence length="410" mass="44660">MSITIKTGLMALALLGSTALTAVTAHAADKEISWIYCGDTIDPIHTKYIKQWEEKNAGWKITPEVVGWAQCQDKATTLAAAGTPVAMAYVGSRTLKEFAQNDLIVPVPMTDDEKKSYYPNIVDTVTFEGNQWGVPIAFSTKALYWNKDLFKQAGLDPEKPPKTWAEEIEMAKTIKEKTGIPGFGLVAKTFDNTMHQFMHWVYTNNGKVIDAEGNVTLDSPQILAALKAYKDIVPYSEEGPTAYEQNEVRAIFLDGKVAMIQAGSGAADRLKATKISWGITTLPLGPDAKGPGTLLITDSLAIFKGSGVEDKATEFAKFITSPEVQSEYELQGGAGLTPLRPSPKVDEFVAKDPHWKPLIEGINYGGPEPLFTDYKGFQNSMIEMIQSVVTGKAEPEAALKKAAGEIEAFK</sequence>
<dbReference type="Gene3D" id="3.40.190.10">
    <property type="entry name" value="Periplasmic binding protein-like II"/>
    <property type="match status" value="1"/>
</dbReference>
<dbReference type="PANTHER" id="PTHR30061:SF50">
    <property type="entry name" value="MALTOSE_MALTODEXTRIN-BINDING PERIPLASMIC PROTEIN"/>
    <property type="match status" value="1"/>
</dbReference>
<evidence type="ECO:0000256" key="4">
    <source>
        <dbReference type="ARBA" id="ARBA00022764"/>
    </source>
</evidence>
<feature type="chain" id="PRO_5008687230" evidence="5">
    <location>
        <begin position="28"/>
        <end position="410"/>
    </location>
</feature>
<keyword evidence="4" id="KW-0574">Periplasm</keyword>
<dbReference type="CDD" id="cd14748">
    <property type="entry name" value="PBP2_UgpB"/>
    <property type="match status" value="1"/>
</dbReference>
<dbReference type="STRING" id="1138170.GA0061105_106325"/>
<evidence type="ECO:0000256" key="3">
    <source>
        <dbReference type="ARBA" id="ARBA00022729"/>
    </source>
</evidence>
<evidence type="ECO:0000256" key="2">
    <source>
        <dbReference type="ARBA" id="ARBA00022448"/>
    </source>
</evidence>
<evidence type="ECO:0000256" key="1">
    <source>
        <dbReference type="ARBA" id="ARBA00008520"/>
    </source>
</evidence>
<dbReference type="GO" id="GO:0042956">
    <property type="term" value="P:maltodextrin transmembrane transport"/>
    <property type="evidence" value="ECO:0007669"/>
    <property type="project" value="TreeGrafter"/>
</dbReference>